<feature type="domain" description="Pectinesterase catalytic" evidence="6">
    <location>
        <begin position="30"/>
        <end position="155"/>
    </location>
</feature>
<gene>
    <name evidence="7" type="primary">PME12_15</name>
    <name evidence="7" type="ORF">CFP56_018687</name>
</gene>
<keyword evidence="3" id="KW-0964">Secreted</keyword>
<proteinExistence type="predicted"/>
<evidence type="ECO:0000256" key="4">
    <source>
        <dbReference type="ARBA" id="ARBA00022801"/>
    </source>
</evidence>
<dbReference type="PANTHER" id="PTHR31707">
    <property type="entry name" value="PECTINESTERASE"/>
    <property type="match status" value="1"/>
</dbReference>
<evidence type="ECO:0000256" key="3">
    <source>
        <dbReference type="ARBA" id="ARBA00022512"/>
    </source>
</evidence>
<dbReference type="InterPro" id="IPR012334">
    <property type="entry name" value="Pectin_lyas_fold"/>
</dbReference>
<name>A0AAW0KID4_QUESU</name>
<evidence type="ECO:0000256" key="2">
    <source>
        <dbReference type="ARBA" id="ARBA00005184"/>
    </source>
</evidence>
<keyword evidence="8" id="KW-1185">Reference proteome</keyword>
<keyword evidence="5" id="KW-0063">Aspartyl esterase</keyword>
<dbReference type="Pfam" id="PF01095">
    <property type="entry name" value="Pectinesterase"/>
    <property type="match status" value="1"/>
</dbReference>
<dbReference type="Gene3D" id="2.160.20.10">
    <property type="entry name" value="Single-stranded right-handed beta-helix, Pectin lyase-like"/>
    <property type="match status" value="1"/>
</dbReference>
<comment type="subcellular location">
    <subcellularLocation>
        <location evidence="1">Secreted</location>
        <location evidence="1">Cell wall</location>
    </subcellularLocation>
</comment>
<keyword evidence="3" id="KW-0134">Cell wall</keyword>
<accession>A0AAW0KID4</accession>
<dbReference type="EMBL" id="PKMF04000289">
    <property type="protein sequence ID" value="KAK7839195.1"/>
    <property type="molecule type" value="Genomic_DNA"/>
</dbReference>
<comment type="caution">
    <text evidence="7">The sequence shown here is derived from an EMBL/GenBank/DDBJ whole genome shotgun (WGS) entry which is preliminary data.</text>
</comment>
<evidence type="ECO:0000256" key="5">
    <source>
        <dbReference type="ARBA" id="ARBA00023085"/>
    </source>
</evidence>
<dbReference type="SUPFAM" id="SSF51126">
    <property type="entry name" value="Pectin lyase-like"/>
    <property type="match status" value="1"/>
</dbReference>
<evidence type="ECO:0000259" key="6">
    <source>
        <dbReference type="Pfam" id="PF01095"/>
    </source>
</evidence>
<reference evidence="7 8" key="1">
    <citation type="journal article" date="2018" name="Sci. Data">
        <title>The draft genome sequence of cork oak.</title>
        <authorList>
            <person name="Ramos A.M."/>
            <person name="Usie A."/>
            <person name="Barbosa P."/>
            <person name="Barros P.M."/>
            <person name="Capote T."/>
            <person name="Chaves I."/>
            <person name="Simoes F."/>
            <person name="Abreu I."/>
            <person name="Carrasquinho I."/>
            <person name="Faro C."/>
            <person name="Guimaraes J.B."/>
            <person name="Mendonca D."/>
            <person name="Nobrega F."/>
            <person name="Rodrigues L."/>
            <person name="Saibo N.J.M."/>
            <person name="Varela M.C."/>
            <person name="Egas C."/>
            <person name="Matos J."/>
            <person name="Miguel C.M."/>
            <person name="Oliveira M.M."/>
            <person name="Ricardo C.P."/>
            <person name="Goncalves S."/>
        </authorList>
    </citation>
    <scope>NUCLEOTIDE SEQUENCE [LARGE SCALE GENOMIC DNA]</scope>
    <source>
        <strain evidence="8">cv. HL8</strain>
    </source>
</reference>
<dbReference type="AlphaFoldDB" id="A0AAW0KID4"/>
<dbReference type="GO" id="GO:0030599">
    <property type="term" value="F:pectinesterase activity"/>
    <property type="evidence" value="ECO:0007669"/>
    <property type="project" value="InterPro"/>
</dbReference>
<evidence type="ECO:0000313" key="7">
    <source>
        <dbReference type="EMBL" id="KAK7839195.1"/>
    </source>
</evidence>
<organism evidence="7 8">
    <name type="scientific">Quercus suber</name>
    <name type="common">Cork oak</name>
    <dbReference type="NCBI Taxonomy" id="58331"/>
    <lineage>
        <taxon>Eukaryota</taxon>
        <taxon>Viridiplantae</taxon>
        <taxon>Streptophyta</taxon>
        <taxon>Embryophyta</taxon>
        <taxon>Tracheophyta</taxon>
        <taxon>Spermatophyta</taxon>
        <taxon>Magnoliopsida</taxon>
        <taxon>eudicotyledons</taxon>
        <taxon>Gunneridae</taxon>
        <taxon>Pentapetalae</taxon>
        <taxon>rosids</taxon>
        <taxon>fabids</taxon>
        <taxon>Fagales</taxon>
        <taxon>Fagaceae</taxon>
        <taxon>Quercus</taxon>
    </lineage>
</organism>
<evidence type="ECO:0000256" key="1">
    <source>
        <dbReference type="ARBA" id="ARBA00004191"/>
    </source>
</evidence>
<protein>
    <submittedName>
        <fullName evidence="7">Pectinesterase/pectinesterase inhibitor 12</fullName>
    </submittedName>
</protein>
<dbReference type="InterPro" id="IPR000070">
    <property type="entry name" value="Pectinesterase_cat"/>
</dbReference>
<evidence type="ECO:0000313" key="8">
    <source>
        <dbReference type="Proteomes" id="UP000237347"/>
    </source>
</evidence>
<dbReference type="GO" id="GO:0042545">
    <property type="term" value="P:cell wall modification"/>
    <property type="evidence" value="ECO:0007669"/>
    <property type="project" value="InterPro"/>
</dbReference>
<comment type="pathway">
    <text evidence="2">Glycan metabolism; pectin degradation; 2-dehydro-3-deoxy-D-gluconate from pectin: step 1/5.</text>
</comment>
<dbReference type="Proteomes" id="UP000237347">
    <property type="component" value="Unassembled WGS sequence"/>
</dbReference>
<sequence length="167" mass="18911">MQTLSHCIGASLMVLRIRYMSLPFDNSIKMAVFQGCKTFSKMPMSGQFTVITAQSRDGPDDDIGNCSILKLDDLSSSSSRVKSYLARSWGAYSRTVYLNSYIDDFINPVGWMQSFDYDNYGLGSLTDDRVTWLGHHIMDDDDACNFIVSEFISGDEWLHSTTFPYDE</sequence>
<dbReference type="InterPro" id="IPR011050">
    <property type="entry name" value="Pectin_lyase_fold/virulence"/>
</dbReference>
<keyword evidence="4" id="KW-0378">Hydrolase</keyword>